<dbReference type="OrthoDB" id="5969700at2759"/>
<name>A0A9N9NEE2_9GLOM</name>
<feature type="compositionally biased region" description="Acidic residues" evidence="2">
    <location>
        <begin position="105"/>
        <end position="118"/>
    </location>
</feature>
<dbReference type="Proteomes" id="UP000789759">
    <property type="component" value="Unassembled WGS sequence"/>
</dbReference>
<gene>
    <name evidence="3" type="ORF">CPELLU_LOCUS13099</name>
</gene>
<reference evidence="3" key="1">
    <citation type="submission" date="2021-06" db="EMBL/GenBank/DDBJ databases">
        <authorList>
            <person name="Kallberg Y."/>
            <person name="Tangrot J."/>
            <person name="Rosling A."/>
        </authorList>
    </citation>
    <scope>NUCLEOTIDE SEQUENCE</scope>
    <source>
        <strain evidence="3">FL966</strain>
    </source>
</reference>
<dbReference type="AlphaFoldDB" id="A0A9N9NEE2"/>
<sequence length="118" mass="13746">MKEDENVIEEVVMYLDSLVTMINPGLNAPIPNCHLCKKRLEELKDDLQDYTELHRNIKQLTENGTIEWSNLFTCYYKEINADGNNILGLAVDNEDEITDNKDEVEKIEDDEQEECQHD</sequence>
<comment type="caution">
    <text evidence="3">The sequence shown here is derived from an EMBL/GenBank/DDBJ whole genome shotgun (WGS) entry which is preliminary data.</text>
</comment>
<feature type="coiled-coil region" evidence="1">
    <location>
        <begin position="33"/>
        <end position="63"/>
    </location>
</feature>
<organism evidence="3 4">
    <name type="scientific">Cetraspora pellucida</name>
    <dbReference type="NCBI Taxonomy" id="1433469"/>
    <lineage>
        <taxon>Eukaryota</taxon>
        <taxon>Fungi</taxon>
        <taxon>Fungi incertae sedis</taxon>
        <taxon>Mucoromycota</taxon>
        <taxon>Glomeromycotina</taxon>
        <taxon>Glomeromycetes</taxon>
        <taxon>Diversisporales</taxon>
        <taxon>Gigasporaceae</taxon>
        <taxon>Cetraspora</taxon>
    </lineage>
</organism>
<feature type="region of interest" description="Disordered" evidence="2">
    <location>
        <begin position="97"/>
        <end position="118"/>
    </location>
</feature>
<dbReference type="EMBL" id="CAJVQA010013486">
    <property type="protein sequence ID" value="CAG8724625.1"/>
    <property type="molecule type" value="Genomic_DNA"/>
</dbReference>
<accession>A0A9N9NEE2</accession>
<evidence type="ECO:0000313" key="4">
    <source>
        <dbReference type="Proteomes" id="UP000789759"/>
    </source>
</evidence>
<protein>
    <submittedName>
        <fullName evidence="3">14519_t:CDS:1</fullName>
    </submittedName>
</protein>
<evidence type="ECO:0000313" key="3">
    <source>
        <dbReference type="EMBL" id="CAG8724625.1"/>
    </source>
</evidence>
<keyword evidence="4" id="KW-1185">Reference proteome</keyword>
<evidence type="ECO:0000256" key="1">
    <source>
        <dbReference type="SAM" id="Coils"/>
    </source>
</evidence>
<evidence type="ECO:0000256" key="2">
    <source>
        <dbReference type="SAM" id="MobiDB-lite"/>
    </source>
</evidence>
<keyword evidence="1" id="KW-0175">Coiled coil</keyword>
<proteinExistence type="predicted"/>